<keyword evidence="3" id="KW-1185">Reference proteome</keyword>
<organism evidence="2 3">
    <name type="scientific">Streptomyces spectabilis</name>
    <dbReference type="NCBI Taxonomy" id="68270"/>
    <lineage>
        <taxon>Bacteria</taxon>
        <taxon>Bacillati</taxon>
        <taxon>Actinomycetota</taxon>
        <taxon>Actinomycetes</taxon>
        <taxon>Kitasatosporales</taxon>
        <taxon>Streptomycetaceae</taxon>
        <taxon>Streptomyces</taxon>
    </lineage>
</organism>
<accession>A0A7W8AQ23</accession>
<evidence type="ECO:0000313" key="3">
    <source>
        <dbReference type="Proteomes" id="UP000549009"/>
    </source>
</evidence>
<dbReference type="RefSeq" id="WP_150509265.1">
    <property type="nucleotide sequence ID" value="NZ_BMSQ01000003.1"/>
</dbReference>
<reference evidence="2 3" key="1">
    <citation type="submission" date="2020-08" db="EMBL/GenBank/DDBJ databases">
        <title>Genomic Encyclopedia of Type Strains, Phase III (KMG-III): the genomes of soil and plant-associated and newly described type strains.</title>
        <authorList>
            <person name="Whitman W."/>
        </authorList>
    </citation>
    <scope>NUCLEOTIDE SEQUENCE [LARGE SCALE GENOMIC DNA]</scope>
    <source>
        <strain evidence="2 3">CECT 3146</strain>
    </source>
</reference>
<dbReference type="AlphaFoldDB" id="A0A7W8AQ23"/>
<feature type="region of interest" description="Disordered" evidence="1">
    <location>
        <begin position="1"/>
        <end position="55"/>
    </location>
</feature>
<protein>
    <submittedName>
        <fullName evidence="2">Uncharacterized protein</fullName>
    </submittedName>
</protein>
<proteinExistence type="predicted"/>
<sequence length="68" mass="6946">MPSNDVIKGPQADPARSAPPGAAPPPRPRGAGVDPASSIAARAMPGSEGDTGAERQVCAFNRWCTVLY</sequence>
<comment type="caution">
    <text evidence="2">The sequence shown here is derived from an EMBL/GenBank/DDBJ whole genome shotgun (WGS) entry which is preliminary data.</text>
</comment>
<dbReference type="Proteomes" id="UP000549009">
    <property type="component" value="Unassembled WGS sequence"/>
</dbReference>
<gene>
    <name evidence="2" type="ORF">FHS40_000341</name>
</gene>
<evidence type="ECO:0000313" key="2">
    <source>
        <dbReference type="EMBL" id="MBB5101288.1"/>
    </source>
</evidence>
<evidence type="ECO:0000256" key="1">
    <source>
        <dbReference type="SAM" id="MobiDB-lite"/>
    </source>
</evidence>
<dbReference type="EMBL" id="JACHJD010000001">
    <property type="protein sequence ID" value="MBB5101288.1"/>
    <property type="molecule type" value="Genomic_DNA"/>
</dbReference>
<name>A0A7W8AQ23_STRST</name>